<evidence type="ECO:0000313" key="2">
    <source>
        <dbReference type="EMBL" id="QHT00700.1"/>
    </source>
</evidence>
<keyword evidence="1" id="KW-0812">Transmembrane</keyword>
<accession>A0A6C0CA70</accession>
<name>A0A6C0CA70_9ZZZZ</name>
<keyword evidence="1" id="KW-0472">Membrane</keyword>
<keyword evidence="1" id="KW-1133">Transmembrane helix</keyword>
<evidence type="ECO:0000256" key="1">
    <source>
        <dbReference type="SAM" id="Phobius"/>
    </source>
</evidence>
<feature type="transmembrane region" description="Helical" evidence="1">
    <location>
        <begin position="12"/>
        <end position="29"/>
    </location>
</feature>
<protein>
    <submittedName>
        <fullName evidence="2">Uncharacterized protein</fullName>
    </submittedName>
</protein>
<sequence length="199" mass="23839">MNHLVLLLLKEFLPTELVIIIISVYHVFYKKIKPGQTVFESPCGHTLRRIKCVIPTNFICPINKTTFVFDKYLYDRVHKERTSKFMCHLTEMTENDLRKKFFACETCDKYWTCTNFRTNLAQKIRCFCGKNVVDFPCIQCRPKYICYIPGCCQIVYEKKANVLCRKHYQCKKCETPYSYNYDDKKGGWFKYRCRNCKKK</sequence>
<organism evidence="2">
    <name type="scientific">viral metagenome</name>
    <dbReference type="NCBI Taxonomy" id="1070528"/>
    <lineage>
        <taxon>unclassified sequences</taxon>
        <taxon>metagenomes</taxon>
        <taxon>organismal metagenomes</taxon>
    </lineage>
</organism>
<reference evidence="2" key="1">
    <citation type="journal article" date="2020" name="Nature">
        <title>Giant virus diversity and host interactions through global metagenomics.</title>
        <authorList>
            <person name="Schulz F."/>
            <person name="Roux S."/>
            <person name="Paez-Espino D."/>
            <person name="Jungbluth S."/>
            <person name="Walsh D.A."/>
            <person name="Denef V.J."/>
            <person name="McMahon K.D."/>
            <person name="Konstantinidis K.T."/>
            <person name="Eloe-Fadrosh E.A."/>
            <person name="Kyrpides N.C."/>
            <person name="Woyke T."/>
        </authorList>
    </citation>
    <scope>NUCLEOTIDE SEQUENCE</scope>
    <source>
        <strain evidence="2">GVMAG-M-3300020192-26</strain>
    </source>
</reference>
<dbReference type="AlphaFoldDB" id="A0A6C0CA70"/>
<dbReference type="EMBL" id="MN739358">
    <property type="protein sequence ID" value="QHT00700.1"/>
    <property type="molecule type" value="Genomic_DNA"/>
</dbReference>
<proteinExistence type="predicted"/>